<keyword evidence="4" id="KW-1185">Reference proteome</keyword>
<evidence type="ECO:0000256" key="1">
    <source>
        <dbReference type="SAM" id="MobiDB-lite"/>
    </source>
</evidence>
<evidence type="ECO:0000313" key="3">
    <source>
        <dbReference type="EnsemblMetazoa" id="ADAC008337-PA"/>
    </source>
</evidence>
<dbReference type="HOGENOM" id="CLU_1157244_0_0_1"/>
<dbReference type="Proteomes" id="UP000000673">
    <property type="component" value="Unassembled WGS sequence"/>
</dbReference>
<name>W5JBB6_ANODA</name>
<evidence type="ECO:0000313" key="4">
    <source>
        <dbReference type="Proteomes" id="UP000000673"/>
    </source>
</evidence>
<sequence>MAGFLPLAESVVTPIYLPVTVEMDMDPKTGRAVHALRVYQVLQFGHWLCGQKPSVLGLQSSGTPDTHFVYVTQQPSSSGGGDAPQHGSGGTDAAAASVQQPSIDDGEENLRRIARVPEERHRLPTVEEENQPPDADASETSQLAHRMQELKRQKFIQERYERRRQGGDAAGSMMGIMSHTVMAGQQQRSGGTGCEFPLPIACRRPRRSIHRAVFTRCKYDLRAAGGGLGGIEADECVLGV</sequence>
<feature type="compositionally biased region" description="Gly residues" evidence="1">
    <location>
        <begin position="78"/>
        <end position="90"/>
    </location>
</feature>
<reference evidence="2" key="3">
    <citation type="journal article" date="2013" name="Nucleic Acids Res.">
        <title>The genome of Anopheles darlingi, the main neotropical malaria vector.</title>
        <authorList>
            <person name="Marinotti O."/>
            <person name="Cerqueira G.C."/>
            <person name="de Almeida L.G."/>
            <person name="Ferro M.I."/>
            <person name="Loreto E.L."/>
            <person name="Zaha A."/>
            <person name="Teixeira S.M."/>
            <person name="Wespiser A.R."/>
            <person name="Almeida E Silva A."/>
            <person name="Schlindwein A.D."/>
            <person name="Pacheco A.C."/>
            <person name="Silva A.L."/>
            <person name="Graveley B.R."/>
            <person name="Walenz B.P."/>
            <person name="Lima Bde A."/>
            <person name="Ribeiro C.A."/>
            <person name="Nunes-Silva C.G."/>
            <person name="de Carvalho C.R."/>
            <person name="Soares C.M."/>
            <person name="de Menezes C.B."/>
            <person name="Matiolli C."/>
            <person name="Caffrey D."/>
            <person name="Araujo D.A."/>
            <person name="de Oliveira D.M."/>
            <person name="Golenbock D."/>
            <person name="Grisard E.C."/>
            <person name="Fantinatti-Garboggini F."/>
            <person name="de Carvalho F.M."/>
            <person name="Barcellos F.G."/>
            <person name="Prosdocimi F."/>
            <person name="May G."/>
            <person name="Azevedo Junior G.M."/>
            <person name="Guimaraes G.M."/>
            <person name="Goldman G.H."/>
            <person name="Padilha I.Q."/>
            <person name="Batista Jda S."/>
            <person name="Ferro J.A."/>
            <person name="Ribeiro J.M."/>
            <person name="Fietto J.L."/>
            <person name="Dabbas K.M."/>
            <person name="Cerdeira L."/>
            <person name="Agnez-Lima L.F."/>
            <person name="Brocchi M."/>
            <person name="de Carvalho M.O."/>
            <person name="Teixeira Mde M."/>
            <person name="Diniz Maia Mde M."/>
            <person name="Goldman M.H."/>
            <person name="Cruz Schneider M.P."/>
            <person name="Felipe M.S."/>
            <person name="Hungria M."/>
            <person name="Nicolas M.F."/>
            <person name="Pereira M."/>
            <person name="Montes M.A."/>
            <person name="Cantao M.E."/>
            <person name="Vincentz M."/>
            <person name="Rafael M.S."/>
            <person name="Silverman N."/>
            <person name="Stoco P.H."/>
            <person name="Souza R.C."/>
            <person name="Vicentini R."/>
            <person name="Gazzinelli R.T."/>
            <person name="Neves Rde O."/>
            <person name="Silva R."/>
            <person name="Astolfi-Filho S."/>
            <person name="Maciel T.E."/>
            <person name="Urmenyi T.P."/>
            <person name="Tadei W.P."/>
            <person name="Camargo E.P."/>
            <person name="de Vasconcelos A.T."/>
        </authorList>
    </citation>
    <scope>NUCLEOTIDE SEQUENCE</scope>
</reference>
<accession>W5JBB6</accession>
<dbReference type="AlphaFoldDB" id="W5JBB6"/>
<feature type="compositionally biased region" description="Basic and acidic residues" evidence="1">
    <location>
        <begin position="108"/>
        <end position="125"/>
    </location>
</feature>
<proteinExistence type="predicted"/>
<reference evidence="2 4" key="1">
    <citation type="journal article" date="2010" name="BMC Genomics">
        <title>Combination of measures distinguishes pre-miRNAs from other stem-loops in the genome of the newly sequenced Anopheles darlingi.</title>
        <authorList>
            <person name="Mendes N.D."/>
            <person name="Freitas A.T."/>
            <person name="Vasconcelos A.T."/>
            <person name="Sagot M.F."/>
        </authorList>
    </citation>
    <scope>NUCLEOTIDE SEQUENCE</scope>
</reference>
<gene>
    <name evidence="2" type="ORF">AND_008337</name>
</gene>
<feature type="region of interest" description="Disordered" evidence="1">
    <location>
        <begin position="72"/>
        <end position="143"/>
    </location>
</feature>
<dbReference type="EMBL" id="ADMH02001994">
    <property type="protein sequence ID" value="ETN60054.1"/>
    <property type="molecule type" value="Genomic_DNA"/>
</dbReference>
<reference evidence="3" key="4">
    <citation type="submission" date="2015-06" db="UniProtKB">
        <authorList>
            <consortium name="EnsemblMetazoa"/>
        </authorList>
    </citation>
    <scope>IDENTIFICATION</scope>
</reference>
<reference evidence="2" key="2">
    <citation type="submission" date="2010-05" db="EMBL/GenBank/DDBJ databases">
        <authorList>
            <person name="Almeida L.G."/>
            <person name="Nicolas M.F."/>
            <person name="Souza R.C."/>
            <person name="Vasconcelos A.T.R."/>
        </authorList>
    </citation>
    <scope>NUCLEOTIDE SEQUENCE</scope>
</reference>
<dbReference type="VEuPathDB" id="VectorBase:ADAR2_009390"/>
<evidence type="ECO:0000313" key="2">
    <source>
        <dbReference type="EMBL" id="ETN60054.1"/>
    </source>
</evidence>
<dbReference type="EnsemblMetazoa" id="ADAC008337-RA">
    <property type="protein sequence ID" value="ADAC008337-PA"/>
    <property type="gene ID" value="ADAC008337"/>
</dbReference>
<organism evidence="2">
    <name type="scientific">Anopheles darlingi</name>
    <name type="common">Mosquito</name>
    <dbReference type="NCBI Taxonomy" id="43151"/>
    <lineage>
        <taxon>Eukaryota</taxon>
        <taxon>Metazoa</taxon>
        <taxon>Ecdysozoa</taxon>
        <taxon>Arthropoda</taxon>
        <taxon>Hexapoda</taxon>
        <taxon>Insecta</taxon>
        <taxon>Pterygota</taxon>
        <taxon>Neoptera</taxon>
        <taxon>Endopterygota</taxon>
        <taxon>Diptera</taxon>
        <taxon>Nematocera</taxon>
        <taxon>Culicoidea</taxon>
        <taxon>Culicidae</taxon>
        <taxon>Anophelinae</taxon>
        <taxon>Anopheles</taxon>
    </lineage>
</organism>
<dbReference type="VEuPathDB" id="VectorBase:ADAC008337"/>
<protein>
    <submittedName>
        <fullName evidence="2 3">Uncharacterized protein</fullName>
    </submittedName>
</protein>